<sequence>MTAEASPTTAAVPDGLEPRPLSADESRALAERHALMQIGVRPPLTAYLRDLWRKRHFIWTLASSQAYAAHQKYLLGQVWAVLNPLLLVASYYLIFGVLLNTRRGTANYLGFLTIGIFLFSFIASSMTSGAKAITNNIGLVRSLRFPRAVLPIAVTLTQLIHTLPALGVLVLLMLVTGEPIQLEWLMLPVAIVLLFLNVLGITFFLARIVEISRDIGNLVPVVTRLLRYISGVFFSIDSYAGHPVVHAIMAYQPVSLPLTIMREALLSESPIHLGNWLLALGWALVLPITGFLFFWRAEARYGRAS</sequence>
<evidence type="ECO:0000256" key="10">
    <source>
        <dbReference type="SAM" id="MobiDB-lite"/>
    </source>
</evidence>
<feature type="region of interest" description="Disordered" evidence="10">
    <location>
        <begin position="1"/>
        <end position="21"/>
    </location>
</feature>
<evidence type="ECO:0000256" key="5">
    <source>
        <dbReference type="ARBA" id="ARBA00022519"/>
    </source>
</evidence>
<evidence type="ECO:0000256" key="9">
    <source>
        <dbReference type="RuleBase" id="RU361157"/>
    </source>
</evidence>
<evidence type="ECO:0000256" key="4">
    <source>
        <dbReference type="ARBA" id="ARBA00022475"/>
    </source>
</evidence>
<keyword evidence="13" id="KW-1185">Reference proteome</keyword>
<feature type="domain" description="ABC transmembrane type-2" evidence="11">
    <location>
        <begin position="75"/>
        <end position="297"/>
    </location>
</feature>
<evidence type="ECO:0000256" key="8">
    <source>
        <dbReference type="ARBA" id="ARBA00023136"/>
    </source>
</evidence>
<dbReference type="GO" id="GO:0005886">
    <property type="term" value="C:plasma membrane"/>
    <property type="evidence" value="ECO:0007669"/>
    <property type="project" value="UniProtKB-SubCell"/>
</dbReference>
<dbReference type="PROSITE" id="PS51012">
    <property type="entry name" value="ABC_TM2"/>
    <property type="match status" value="1"/>
</dbReference>
<dbReference type="HOGENOM" id="CLU_060703_4_0_11"/>
<evidence type="ECO:0000313" key="13">
    <source>
        <dbReference type="Proteomes" id="UP000008914"/>
    </source>
</evidence>
<dbReference type="GO" id="GO:0140359">
    <property type="term" value="F:ABC-type transporter activity"/>
    <property type="evidence" value="ECO:0007669"/>
    <property type="project" value="InterPro"/>
</dbReference>
<comment type="subcellular location">
    <subcellularLocation>
        <location evidence="1">Cell inner membrane</location>
        <topology evidence="1">Multi-pass membrane protein</topology>
    </subcellularLocation>
    <subcellularLocation>
        <location evidence="9">Cell membrane</location>
        <topology evidence="9">Multi-pass membrane protein</topology>
    </subcellularLocation>
</comment>
<keyword evidence="5" id="KW-0997">Cell inner membrane</keyword>
<evidence type="ECO:0000313" key="12">
    <source>
        <dbReference type="EMBL" id="ADU49774.1"/>
    </source>
</evidence>
<keyword evidence="7 9" id="KW-1133">Transmembrane helix</keyword>
<evidence type="ECO:0000256" key="7">
    <source>
        <dbReference type="ARBA" id="ARBA00022989"/>
    </source>
</evidence>
<dbReference type="InterPro" id="IPR013525">
    <property type="entry name" value="ABC2_TM"/>
</dbReference>
<feature type="transmembrane region" description="Helical" evidence="9">
    <location>
        <begin position="184"/>
        <end position="205"/>
    </location>
</feature>
<feature type="transmembrane region" description="Helical" evidence="9">
    <location>
        <begin position="106"/>
        <end position="127"/>
    </location>
</feature>
<keyword evidence="6 9" id="KW-0812">Transmembrane</keyword>
<evidence type="ECO:0000256" key="3">
    <source>
        <dbReference type="ARBA" id="ARBA00022448"/>
    </source>
</evidence>
<dbReference type="GO" id="GO:0015920">
    <property type="term" value="P:lipopolysaccharide transport"/>
    <property type="evidence" value="ECO:0007669"/>
    <property type="project" value="TreeGrafter"/>
</dbReference>
<feature type="transmembrane region" description="Helical" evidence="9">
    <location>
        <begin position="73"/>
        <end position="94"/>
    </location>
</feature>
<proteinExistence type="inferred from homology"/>
<protein>
    <recommendedName>
        <fullName evidence="9">Transport permease protein</fullName>
    </recommendedName>
</protein>
<dbReference type="Proteomes" id="UP000008914">
    <property type="component" value="Chromosome"/>
</dbReference>
<keyword evidence="3 9" id="KW-0813">Transport</keyword>
<feature type="transmembrane region" description="Helical" evidence="9">
    <location>
        <begin position="148"/>
        <end position="172"/>
    </location>
</feature>
<dbReference type="KEGG" id="ica:Intca_3291"/>
<dbReference type="eggNOG" id="COG1682">
    <property type="taxonomic scope" value="Bacteria"/>
</dbReference>
<feature type="transmembrane region" description="Helical" evidence="9">
    <location>
        <begin position="225"/>
        <end position="251"/>
    </location>
</feature>
<keyword evidence="8 9" id="KW-0472">Membrane</keyword>
<name>E6SDU3_INTC7</name>
<dbReference type="STRING" id="710696.Intca_3291"/>
<accession>E6SDU3</accession>
<feature type="transmembrane region" description="Helical" evidence="9">
    <location>
        <begin position="271"/>
        <end position="295"/>
    </location>
</feature>
<evidence type="ECO:0000256" key="6">
    <source>
        <dbReference type="ARBA" id="ARBA00022692"/>
    </source>
</evidence>
<gene>
    <name evidence="12" type="ordered locus">Intca_3291</name>
</gene>
<dbReference type="PANTHER" id="PTHR30413:SF8">
    <property type="entry name" value="TRANSPORT PERMEASE PROTEIN"/>
    <property type="match status" value="1"/>
</dbReference>
<reference evidence="12 13" key="1">
    <citation type="journal article" date="2010" name="Stand. Genomic Sci.">
        <title>Complete genome sequence of Intrasporangium calvum type strain (7 KIP).</title>
        <authorList>
            <person name="Del Rio T.G."/>
            <person name="Chertkov O."/>
            <person name="Yasawong M."/>
            <person name="Lucas S."/>
            <person name="Deshpande S."/>
            <person name="Cheng J.F."/>
            <person name="Detter C."/>
            <person name="Tapia R."/>
            <person name="Han C."/>
            <person name="Goodwin L."/>
            <person name="Pitluck S."/>
            <person name="Liolios K."/>
            <person name="Ivanova N."/>
            <person name="Mavromatis K."/>
            <person name="Pati A."/>
            <person name="Chen A."/>
            <person name="Palaniappan K."/>
            <person name="Land M."/>
            <person name="Hauser L."/>
            <person name="Chang Y.J."/>
            <person name="Jeffries C.D."/>
            <person name="Rohde M."/>
            <person name="Pukall R."/>
            <person name="Sikorski J."/>
            <person name="Goker M."/>
            <person name="Woyke T."/>
            <person name="Bristow J."/>
            <person name="Eisen J.A."/>
            <person name="Markowitz V."/>
            <person name="Hugenholtz P."/>
            <person name="Kyrpides N.C."/>
            <person name="Klenk H.P."/>
            <person name="Lapidus A."/>
        </authorList>
    </citation>
    <scope>NUCLEOTIDE SEQUENCE [LARGE SCALE GENOMIC DNA]</scope>
    <source>
        <strain evidence="13">ATCC 23552 / DSM 43043 / JCM 3097 / NBRC 12989 / 7 KIP</strain>
    </source>
</reference>
<dbReference type="EMBL" id="CP002343">
    <property type="protein sequence ID" value="ADU49774.1"/>
    <property type="molecule type" value="Genomic_DNA"/>
</dbReference>
<dbReference type="Pfam" id="PF01061">
    <property type="entry name" value="ABC2_membrane"/>
    <property type="match status" value="1"/>
</dbReference>
<dbReference type="InterPro" id="IPR047817">
    <property type="entry name" value="ABC2_TM_bact-type"/>
</dbReference>
<comment type="similarity">
    <text evidence="2 9">Belongs to the ABC-2 integral membrane protein family.</text>
</comment>
<dbReference type="AlphaFoldDB" id="E6SDU3"/>
<evidence type="ECO:0000256" key="2">
    <source>
        <dbReference type="ARBA" id="ARBA00007783"/>
    </source>
</evidence>
<organism evidence="12 13">
    <name type="scientific">Intrasporangium calvum (strain ATCC 23552 / DSM 43043 / JCM 3097 / NBRC 12989 / NCIMB 10167 / NRRL B-3866 / 7 KIP)</name>
    <dbReference type="NCBI Taxonomy" id="710696"/>
    <lineage>
        <taxon>Bacteria</taxon>
        <taxon>Bacillati</taxon>
        <taxon>Actinomycetota</taxon>
        <taxon>Actinomycetes</taxon>
        <taxon>Micrococcales</taxon>
        <taxon>Intrasporangiaceae</taxon>
        <taxon>Intrasporangium</taxon>
    </lineage>
</organism>
<dbReference type="PANTHER" id="PTHR30413">
    <property type="entry name" value="INNER MEMBRANE TRANSPORT PERMEASE"/>
    <property type="match status" value="1"/>
</dbReference>
<evidence type="ECO:0000256" key="1">
    <source>
        <dbReference type="ARBA" id="ARBA00004429"/>
    </source>
</evidence>
<dbReference type="RefSeq" id="WP_013494086.1">
    <property type="nucleotide sequence ID" value="NC_014830.1"/>
</dbReference>
<keyword evidence="4 9" id="KW-1003">Cell membrane</keyword>
<evidence type="ECO:0000259" key="11">
    <source>
        <dbReference type="PROSITE" id="PS51012"/>
    </source>
</evidence>